<feature type="compositionally biased region" description="Polar residues" evidence="1">
    <location>
        <begin position="1124"/>
        <end position="1144"/>
    </location>
</feature>
<proteinExistence type="predicted"/>
<protein>
    <submittedName>
        <fullName evidence="2">Transposon TX1 uncharacterized</fullName>
    </submittedName>
</protein>
<dbReference type="EMBL" id="BKCJ010009329">
    <property type="protein sequence ID" value="GEU86465.1"/>
    <property type="molecule type" value="Genomic_DNA"/>
</dbReference>
<feature type="compositionally biased region" description="Basic and acidic residues" evidence="1">
    <location>
        <begin position="806"/>
        <end position="815"/>
    </location>
</feature>
<feature type="compositionally biased region" description="Polar residues" evidence="1">
    <location>
        <begin position="783"/>
        <end position="794"/>
    </location>
</feature>
<feature type="region of interest" description="Disordered" evidence="1">
    <location>
        <begin position="1122"/>
        <end position="1144"/>
    </location>
</feature>
<dbReference type="AlphaFoldDB" id="A0A6L2NPG1"/>
<organism evidence="2">
    <name type="scientific">Tanacetum cinerariifolium</name>
    <name type="common">Dalmatian daisy</name>
    <name type="synonym">Chrysanthemum cinerariifolium</name>
    <dbReference type="NCBI Taxonomy" id="118510"/>
    <lineage>
        <taxon>Eukaryota</taxon>
        <taxon>Viridiplantae</taxon>
        <taxon>Streptophyta</taxon>
        <taxon>Embryophyta</taxon>
        <taxon>Tracheophyta</taxon>
        <taxon>Spermatophyta</taxon>
        <taxon>Magnoliopsida</taxon>
        <taxon>eudicotyledons</taxon>
        <taxon>Gunneridae</taxon>
        <taxon>Pentapetalae</taxon>
        <taxon>asterids</taxon>
        <taxon>campanulids</taxon>
        <taxon>Asterales</taxon>
        <taxon>Asteraceae</taxon>
        <taxon>Asteroideae</taxon>
        <taxon>Anthemideae</taxon>
        <taxon>Anthemidinae</taxon>
        <taxon>Tanacetum</taxon>
    </lineage>
</organism>
<evidence type="ECO:0000313" key="2">
    <source>
        <dbReference type="EMBL" id="GEU86465.1"/>
    </source>
</evidence>
<feature type="region of interest" description="Disordered" evidence="1">
    <location>
        <begin position="1217"/>
        <end position="1240"/>
    </location>
</feature>
<feature type="region of interest" description="Disordered" evidence="1">
    <location>
        <begin position="783"/>
        <end position="825"/>
    </location>
</feature>
<evidence type="ECO:0000256" key="1">
    <source>
        <dbReference type="SAM" id="MobiDB-lite"/>
    </source>
</evidence>
<accession>A0A6L2NPG1</accession>
<sequence>MSFNRYKTILQTQKGELEGLFGEDEVWNAIKGCGSNKASGLDGFNFGFIKKCWGVIKANLLKALEWFLESCSISKGCNPSFVTLIPKNQNPFGLSDYRPISLIRWFYKIVAKILAERIKKVIGRLIGNEQNAFIKVSRGIFKGVKIGHDDIHVSHLQYVDDTLVFGEWSLPNAKNLMRIFKCIQNVYGLKINHLKTKIYGVVVRTDEIERLAKHIGVSPGFLLFTYLGLSVEAEAFLADVECTAHYDDSLAITTTTTFKVSHEDAYDSDVDEAPQAAAAFMANLTGTSTREGISNDTDFHSEYQSNIEDENIPTDVSTVAREDSCQEELVWLKHANKVVTELLQSYGQPVQTVPMLSKRPTFASKDLHITALGRSNPKYLKTAQLSQPTLYISDVVVNPLHAPIGIEDNLFKEVSEYMKIFDELYKAYDQCVIDKKCLEIENKNLLIQNECLFVESVSKDICSVVLTPDNVVPISVEPCSNCDKEQTRNLELKADISKLQGKDNIIGKLKAHINNMKDVSTCPSLSTIEIENTQLKEELIAVRIKNDSLRDENVSIKARFQELYKSKARSNSSVSSGATIHVKPKAVAFGLYVMTPKYVPPQKRINREAHIPSHRKETVTVVDMTNVPINLPTGIKFVPEARKSKSKNDRKTHKNLPARSQNVKRLEKSLRNLNKKNRVDSSLNVKRSNFTSKSVSVCKTCNECLVFGNHDECVVKFVNAKKPKVINNANVKQVWKATGNVLSSVGFQWKPTGRKFTLGDTCTLTRITKPEVVSLENFGSVRTSEPTNNVTVTPRLQPGQNKKKVKENQEKDKIGSKPNKNGKHLLQNSPVIKLPIQLHPRILPPKGRIRRSSKQKVENYNFEEHLTLVATMTDNRTMGEMLCAPTEGCAEAIVVPLILAEQFELKHSLINMMTSEQFFGLEKDNPHDHIRAARRWLEKEPPCSITTWDDLVSKFINEFFPPHELQTFERYKDLLRACPHHGFTELHQLDTFSNALNPTDQDSLNAAAGGNLLEKSPQDALTIIENKSKHTSDVTTAITAMLKQLQANPPPAQVKAIEEICVTCGGAHPYYQCLATGGNTFPEFRDNIQGYVSAAASNYNQGNPGYRPQCVANQMRPPGFAHPNVQNNQNRFGQPQGFNRGTNFNQEQPYQATAQSNQNFHLNELEKIKRMNDVIMKAMQNQIDMMNTASTSGSGSLPGNTVANPKGELKAITTRSGLVTDGPTVPTHSKSVTPEEDECA</sequence>
<gene>
    <name evidence="2" type="ORF">Tci_058443</name>
</gene>
<dbReference type="InterPro" id="IPR052343">
    <property type="entry name" value="Retrotransposon-Effector_Assoc"/>
</dbReference>
<dbReference type="PANTHER" id="PTHR46890:SF50">
    <property type="entry name" value="RNA-DIRECTED DNA POLYMERASE, EUKARYOTA, REVERSE TRANSCRIPTASE ZINC-BINDING DOMAIN PROTEIN-RELATED"/>
    <property type="match status" value="1"/>
</dbReference>
<dbReference type="PANTHER" id="PTHR46890">
    <property type="entry name" value="NON-LTR RETROLELEMENT REVERSE TRANSCRIPTASE-LIKE PROTEIN-RELATED"/>
    <property type="match status" value="1"/>
</dbReference>
<reference evidence="2" key="1">
    <citation type="journal article" date="2019" name="Sci. Rep.">
        <title>Draft genome of Tanacetum cinerariifolium, the natural source of mosquito coil.</title>
        <authorList>
            <person name="Yamashiro T."/>
            <person name="Shiraishi A."/>
            <person name="Satake H."/>
            <person name="Nakayama K."/>
        </authorList>
    </citation>
    <scope>NUCLEOTIDE SEQUENCE</scope>
</reference>
<comment type="caution">
    <text evidence="2">The sequence shown here is derived from an EMBL/GenBank/DDBJ whole genome shotgun (WGS) entry which is preliminary data.</text>
</comment>
<name>A0A6L2NPG1_TANCI</name>
<feature type="region of interest" description="Disordered" evidence="1">
    <location>
        <begin position="641"/>
        <end position="661"/>
    </location>
</feature>